<dbReference type="SUPFAM" id="SSF49562">
    <property type="entry name" value="C2 domain (Calcium/lipid-binding domain, CaLB)"/>
    <property type="match status" value="1"/>
</dbReference>
<dbReference type="PROSITE" id="PS51182">
    <property type="entry name" value="C2_TENSIN"/>
    <property type="match status" value="1"/>
</dbReference>
<dbReference type="InterPro" id="IPR014020">
    <property type="entry name" value="Tensin_C2-dom"/>
</dbReference>
<dbReference type="InterPro" id="IPR035892">
    <property type="entry name" value="C2_domain_sf"/>
</dbReference>
<reference evidence="4 5" key="1">
    <citation type="submission" date="2017-07" db="EMBL/GenBank/DDBJ databases">
        <authorList>
            <person name="Talla V."/>
            <person name="Backstrom N."/>
        </authorList>
    </citation>
    <scope>NUCLEOTIDE SEQUENCE [LARGE SCALE GENOMIC DNA]</scope>
</reference>
<keyword evidence="2" id="KW-0732">Signal</keyword>
<organism evidence="4 5">
    <name type="scientific">Leptidea sinapis</name>
    <dbReference type="NCBI Taxonomy" id="189913"/>
    <lineage>
        <taxon>Eukaryota</taxon>
        <taxon>Metazoa</taxon>
        <taxon>Ecdysozoa</taxon>
        <taxon>Arthropoda</taxon>
        <taxon>Hexapoda</taxon>
        <taxon>Insecta</taxon>
        <taxon>Pterygota</taxon>
        <taxon>Neoptera</taxon>
        <taxon>Endopterygota</taxon>
        <taxon>Lepidoptera</taxon>
        <taxon>Glossata</taxon>
        <taxon>Ditrysia</taxon>
        <taxon>Papilionoidea</taxon>
        <taxon>Pieridae</taxon>
        <taxon>Dismorphiinae</taxon>
        <taxon>Leptidea</taxon>
    </lineage>
</organism>
<evidence type="ECO:0000256" key="2">
    <source>
        <dbReference type="SAM" id="SignalP"/>
    </source>
</evidence>
<dbReference type="AlphaFoldDB" id="A0A5E4QAE1"/>
<protein>
    <recommendedName>
        <fullName evidence="3">C2 tensin-type domain-containing protein</fullName>
    </recommendedName>
</protein>
<feature type="region of interest" description="Disordered" evidence="1">
    <location>
        <begin position="75"/>
        <end position="109"/>
    </location>
</feature>
<dbReference type="Gene3D" id="2.60.40.1110">
    <property type="match status" value="1"/>
</dbReference>
<name>A0A5E4QAE1_9NEOP</name>
<feature type="signal peptide" evidence="2">
    <location>
        <begin position="1"/>
        <end position="24"/>
    </location>
</feature>
<evidence type="ECO:0000313" key="4">
    <source>
        <dbReference type="EMBL" id="VVC94569.1"/>
    </source>
</evidence>
<keyword evidence="5" id="KW-1185">Reference proteome</keyword>
<evidence type="ECO:0000256" key="1">
    <source>
        <dbReference type="SAM" id="MobiDB-lite"/>
    </source>
</evidence>
<evidence type="ECO:0000313" key="5">
    <source>
        <dbReference type="Proteomes" id="UP000324832"/>
    </source>
</evidence>
<gene>
    <name evidence="4" type="ORF">LSINAPIS_LOCUS6479</name>
</gene>
<dbReference type="EMBL" id="FZQP02002037">
    <property type="protein sequence ID" value="VVC94569.1"/>
    <property type="molecule type" value="Genomic_DNA"/>
</dbReference>
<sequence length="109" mass="12399">MMMRKEKLFHLWFNTYFVTACVGAERIPSPLDSPNLETFKVTLNKWELDDAHKDKQHKLYSADFKVEIIIQKQPETSKFSSHCGRAPPSPPSSTASSCSEPDGDAHWDS</sequence>
<feature type="chain" id="PRO_5022921623" description="C2 tensin-type domain-containing protein" evidence="2">
    <location>
        <begin position="25"/>
        <end position="109"/>
    </location>
</feature>
<dbReference type="Proteomes" id="UP000324832">
    <property type="component" value="Unassembled WGS sequence"/>
</dbReference>
<dbReference type="Pfam" id="PF10409">
    <property type="entry name" value="PTEN_C2"/>
    <property type="match status" value="1"/>
</dbReference>
<evidence type="ECO:0000259" key="3">
    <source>
        <dbReference type="PROSITE" id="PS51182"/>
    </source>
</evidence>
<dbReference type="PROSITE" id="PS51257">
    <property type="entry name" value="PROKAR_LIPOPROTEIN"/>
    <property type="match status" value="1"/>
</dbReference>
<feature type="non-terminal residue" evidence="4">
    <location>
        <position position="109"/>
    </location>
</feature>
<accession>A0A5E4QAE1</accession>
<feature type="domain" description="C2 tensin-type" evidence="3">
    <location>
        <begin position="1"/>
        <end position="73"/>
    </location>
</feature>
<proteinExistence type="predicted"/>